<dbReference type="Pfam" id="PF07716">
    <property type="entry name" value="bZIP_2"/>
    <property type="match status" value="1"/>
</dbReference>
<keyword evidence="2" id="KW-0805">Transcription regulation</keyword>
<dbReference type="PANTHER" id="PTHR13690">
    <property type="entry name" value="TRANSCRIPTION FACTOR POSF21-RELATED"/>
    <property type="match status" value="1"/>
</dbReference>
<name>A0AAN7EKN9_QUERU</name>
<dbReference type="SUPFAM" id="SSF57959">
    <property type="entry name" value="Leucine zipper domain"/>
    <property type="match status" value="1"/>
</dbReference>
<dbReference type="InterPro" id="IPR044759">
    <property type="entry name" value="bZIP_RF2"/>
</dbReference>
<evidence type="ECO:0000313" key="9">
    <source>
        <dbReference type="EMBL" id="KAK4573412.1"/>
    </source>
</evidence>
<feature type="region of interest" description="Disordered" evidence="7">
    <location>
        <begin position="97"/>
        <end position="117"/>
    </location>
</feature>
<feature type="domain" description="BZIP" evidence="8">
    <location>
        <begin position="153"/>
        <end position="217"/>
    </location>
</feature>
<dbReference type="GO" id="GO:0003677">
    <property type="term" value="F:DNA binding"/>
    <property type="evidence" value="ECO:0007669"/>
    <property type="project" value="UniProtKB-KW"/>
</dbReference>
<gene>
    <name evidence="9" type="ORF">RGQ29_031395</name>
</gene>
<feature type="region of interest" description="Disordered" evidence="7">
    <location>
        <begin position="291"/>
        <end position="321"/>
    </location>
</feature>
<dbReference type="GO" id="GO:0003700">
    <property type="term" value="F:DNA-binding transcription factor activity"/>
    <property type="evidence" value="ECO:0007669"/>
    <property type="project" value="InterPro"/>
</dbReference>
<evidence type="ECO:0000256" key="5">
    <source>
        <dbReference type="ARBA" id="ARBA00023242"/>
    </source>
</evidence>
<dbReference type="GO" id="GO:0005634">
    <property type="term" value="C:nucleus"/>
    <property type="evidence" value="ECO:0007669"/>
    <property type="project" value="UniProtKB-SubCell"/>
</dbReference>
<keyword evidence="4" id="KW-0804">Transcription</keyword>
<comment type="subcellular location">
    <subcellularLocation>
        <location evidence="1">Nucleus</location>
    </subcellularLocation>
</comment>
<dbReference type="InterPro" id="IPR046347">
    <property type="entry name" value="bZIP_sf"/>
</dbReference>
<dbReference type="CDD" id="cd14703">
    <property type="entry name" value="bZIP_plant_RF2"/>
    <property type="match status" value="1"/>
</dbReference>
<evidence type="ECO:0000259" key="8">
    <source>
        <dbReference type="SMART" id="SM00338"/>
    </source>
</evidence>
<dbReference type="SMART" id="SM00338">
    <property type="entry name" value="BRLZ"/>
    <property type="match status" value="1"/>
</dbReference>
<comment type="caution">
    <text evidence="9">The sequence shown here is derived from an EMBL/GenBank/DDBJ whole genome shotgun (WGS) entry which is preliminary data.</text>
</comment>
<feature type="coiled-coil region" evidence="6">
    <location>
        <begin position="211"/>
        <end position="252"/>
    </location>
</feature>
<keyword evidence="10" id="KW-1185">Reference proteome</keyword>
<keyword evidence="3" id="KW-0238">DNA-binding</keyword>
<keyword evidence="6" id="KW-0175">Coiled coil</keyword>
<dbReference type="EMBL" id="JAXUIC010000009">
    <property type="protein sequence ID" value="KAK4573412.1"/>
    <property type="molecule type" value="Genomic_DNA"/>
</dbReference>
<keyword evidence="5" id="KW-0539">Nucleus</keyword>
<evidence type="ECO:0000313" key="10">
    <source>
        <dbReference type="Proteomes" id="UP001324115"/>
    </source>
</evidence>
<evidence type="ECO:0000256" key="2">
    <source>
        <dbReference type="ARBA" id="ARBA00023015"/>
    </source>
</evidence>
<organism evidence="9 10">
    <name type="scientific">Quercus rubra</name>
    <name type="common">Northern red oak</name>
    <name type="synonym">Quercus borealis</name>
    <dbReference type="NCBI Taxonomy" id="3512"/>
    <lineage>
        <taxon>Eukaryota</taxon>
        <taxon>Viridiplantae</taxon>
        <taxon>Streptophyta</taxon>
        <taxon>Embryophyta</taxon>
        <taxon>Tracheophyta</taxon>
        <taxon>Spermatophyta</taxon>
        <taxon>Magnoliopsida</taxon>
        <taxon>eudicotyledons</taxon>
        <taxon>Gunneridae</taxon>
        <taxon>Pentapetalae</taxon>
        <taxon>rosids</taxon>
        <taxon>fabids</taxon>
        <taxon>Fagales</taxon>
        <taxon>Fagaceae</taxon>
        <taxon>Quercus</taxon>
    </lineage>
</organism>
<reference evidence="9 10" key="1">
    <citation type="journal article" date="2023" name="G3 (Bethesda)">
        <title>A haplotype-resolved chromosome-scale genome for Quercus rubra L. provides insights into the genetics of adaptive traits for red oak species.</title>
        <authorList>
            <person name="Kapoor B."/>
            <person name="Jenkins J."/>
            <person name="Schmutz J."/>
            <person name="Zhebentyayeva T."/>
            <person name="Kuelheim C."/>
            <person name="Coggeshall M."/>
            <person name="Heim C."/>
            <person name="Lasky J.R."/>
            <person name="Leites L."/>
            <person name="Islam-Faridi N."/>
            <person name="Romero-Severson J."/>
            <person name="DeLeo V.L."/>
            <person name="Lucas S.M."/>
            <person name="Lazic D."/>
            <person name="Gailing O."/>
            <person name="Carlson J."/>
            <person name="Staton M."/>
        </authorList>
    </citation>
    <scope>NUCLEOTIDE SEQUENCE [LARGE SCALE GENOMIC DNA]</scope>
    <source>
        <strain evidence="9">Pseudo-F2</strain>
    </source>
</reference>
<evidence type="ECO:0000256" key="7">
    <source>
        <dbReference type="SAM" id="MobiDB-lite"/>
    </source>
</evidence>
<feature type="compositionally biased region" description="Low complexity" evidence="7">
    <location>
        <begin position="291"/>
        <end position="307"/>
    </location>
</feature>
<dbReference type="InterPro" id="IPR004827">
    <property type="entry name" value="bZIP"/>
</dbReference>
<evidence type="ECO:0000256" key="6">
    <source>
        <dbReference type="SAM" id="Coils"/>
    </source>
</evidence>
<evidence type="ECO:0000256" key="4">
    <source>
        <dbReference type="ARBA" id="ARBA00023163"/>
    </source>
</evidence>
<evidence type="ECO:0000256" key="1">
    <source>
        <dbReference type="ARBA" id="ARBA00004123"/>
    </source>
</evidence>
<evidence type="ECO:0000256" key="3">
    <source>
        <dbReference type="ARBA" id="ARBA00023125"/>
    </source>
</evidence>
<dbReference type="AlphaFoldDB" id="A0AAN7EKN9"/>
<accession>A0AAN7EKN9</accession>
<dbReference type="PANTHER" id="PTHR13690:SF154">
    <property type="entry name" value="BZIP DOMAIN-CONTAINING PROTEIN"/>
    <property type="match status" value="1"/>
</dbReference>
<proteinExistence type="predicted"/>
<protein>
    <recommendedName>
        <fullName evidence="8">BZIP domain-containing protein</fullName>
    </recommendedName>
</protein>
<sequence>MDKGKNPLLEDEDMFFMHGYQPQFPDGENLLVSNNTSFYDKHEGSGSGLGSDLGLGLVDGTSILDEMEEAEENFFSKFISMNIGLIDSPAFETSSVVAAPSNPVDPSTDPVPQEQAPPETIVSLPAPAGSTDDAPQPIVRRCLSAAALAEIAQHDPKRAKRIITNRLSAVRAKEKKKLYICMLEHKLQCLLSERDALSAKSNINQRDNYCLKAESNRLKESLDNMEQLMRLQDLLNDEMKRENEILNLLKNQVIANGGTMFNFIASSDNNLHAVDVPLATPQFSQLPIQIPNQGQQPQYHPQQQNRQSSYQVEHEQQEQAGQFAQNLQQYQSQIQNNLQVMPDHLQLQQNQQPFVQQMQFEDSNIGAYHSMPSPSANGRCI</sequence>
<dbReference type="Proteomes" id="UP001324115">
    <property type="component" value="Unassembled WGS sequence"/>
</dbReference>